<dbReference type="SUPFAM" id="SSF56672">
    <property type="entry name" value="DNA/RNA polymerases"/>
    <property type="match status" value="1"/>
</dbReference>
<dbReference type="InterPro" id="IPR000477">
    <property type="entry name" value="RT_dom"/>
</dbReference>
<keyword evidence="4" id="KW-1185">Reference proteome</keyword>
<dbReference type="PANTHER" id="PTHR19446">
    <property type="entry name" value="REVERSE TRANSCRIPTASES"/>
    <property type="match status" value="1"/>
</dbReference>
<gene>
    <name evidence="3" type="ORF">O3P69_018446</name>
</gene>
<dbReference type="Proteomes" id="UP001487740">
    <property type="component" value="Unassembled WGS sequence"/>
</dbReference>
<organism evidence="3 4">
    <name type="scientific">Scylla paramamosain</name>
    <name type="common">Mud crab</name>
    <dbReference type="NCBI Taxonomy" id="85552"/>
    <lineage>
        <taxon>Eukaryota</taxon>
        <taxon>Metazoa</taxon>
        <taxon>Ecdysozoa</taxon>
        <taxon>Arthropoda</taxon>
        <taxon>Crustacea</taxon>
        <taxon>Multicrustacea</taxon>
        <taxon>Malacostraca</taxon>
        <taxon>Eumalacostraca</taxon>
        <taxon>Eucarida</taxon>
        <taxon>Decapoda</taxon>
        <taxon>Pleocyemata</taxon>
        <taxon>Brachyura</taxon>
        <taxon>Eubrachyura</taxon>
        <taxon>Portunoidea</taxon>
        <taxon>Portunidae</taxon>
        <taxon>Portuninae</taxon>
        <taxon>Scylla</taxon>
    </lineage>
</organism>
<name>A0AAW0T3E6_SCYPA</name>
<evidence type="ECO:0000313" key="3">
    <source>
        <dbReference type="EMBL" id="KAK8381377.1"/>
    </source>
</evidence>
<evidence type="ECO:0000259" key="2">
    <source>
        <dbReference type="Pfam" id="PF00078"/>
    </source>
</evidence>
<dbReference type="InterPro" id="IPR043502">
    <property type="entry name" value="DNA/RNA_pol_sf"/>
</dbReference>
<evidence type="ECO:0000313" key="4">
    <source>
        <dbReference type="Proteomes" id="UP001487740"/>
    </source>
</evidence>
<reference evidence="3 4" key="1">
    <citation type="submission" date="2023-03" db="EMBL/GenBank/DDBJ databases">
        <title>High-quality genome of Scylla paramamosain provides insights in environmental adaptation.</title>
        <authorList>
            <person name="Zhang L."/>
        </authorList>
    </citation>
    <scope>NUCLEOTIDE SEQUENCE [LARGE SCALE GENOMIC DNA]</scope>
    <source>
        <strain evidence="3">LZ_2023a</strain>
        <tissue evidence="3">Muscle</tissue>
    </source>
</reference>
<evidence type="ECO:0000256" key="1">
    <source>
        <dbReference type="SAM" id="MobiDB-lite"/>
    </source>
</evidence>
<dbReference type="Pfam" id="PF00078">
    <property type="entry name" value="RVT_1"/>
    <property type="match status" value="1"/>
</dbReference>
<feature type="region of interest" description="Disordered" evidence="1">
    <location>
        <begin position="111"/>
        <end position="132"/>
    </location>
</feature>
<dbReference type="EMBL" id="JARAKH010000040">
    <property type="protein sequence ID" value="KAK8381377.1"/>
    <property type="molecule type" value="Genomic_DNA"/>
</dbReference>
<feature type="domain" description="Reverse transcriptase" evidence="2">
    <location>
        <begin position="502"/>
        <end position="630"/>
    </location>
</feature>
<proteinExistence type="predicted"/>
<protein>
    <recommendedName>
        <fullName evidence="2">Reverse transcriptase domain-containing protein</fullName>
    </recommendedName>
</protein>
<accession>A0AAW0T3E6</accession>
<feature type="region of interest" description="Disordered" evidence="1">
    <location>
        <begin position="321"/>
        <end position="345"/>
    </location>
</feature>
<sequence length="699" mass="76423">MAGEVASSTQQGLPSRLALPLHATRERISVAGNVDIFLLLMKALKRKQSNFFKPQRSRIFFFGQQSERNNRTTASVTQRVRPRGVCGCPAPRRVLLGHEEAPQCFLHLPQEAQGGGERSPQPCPGGQGGPGLLGGRQTPVTVRCVANGVAVFWREVALAALLQVLRCTGAERQAVPYFSPAGGKVRGPEGGQQGLAALLRCGRRLGGVWSAGLTARRHSVTRSGRHLCSNTERVTYTAVVWIHTFASRGFCLETRKQNLGKAKLNANHRFVGSELLEQRTAFPASPSKVAGITNTLSISPHVQHTPDLSAPAAPRRLCLLAPPSRPPPPRAAPSGNTGYRGTTREAASSLHHGAHFLTPRPSPPPGTEAAWRDLLPCPFLVLLLQMKYLMDTLLDVRFYNFNSVTFPPKPSESPGGLRSVQQSFKPNTTPLMLGVGTPSLLSLTLPFPKGPLGRPPGQITSPTSSSNGSQISLACLLLNLFNATWLSGMFSSAWWHAVTLPIPKPGKDPSETSSYRLISLLSNLGKTLEHIVQDRLTSWLEHKHFLPAHMYGFCPNRGILDALLHLGHHIQEGFNNKRFTSVAFLDLKAFDSASHNTTVVKLVRLGLRGSPHNWVKSFLSYRFFSLVIGNTYSRHYPVTRGGSTQHGLDDVHSWMAHWALTSAQKSSLLYFTQRHIPNIPEVTINGIPRPLQNCWMAPA</sequence>
<dbReference type="AlphaFoldDB" id="A0AAW0T3E6"/>
<comment type="caution">
    <text evidence="3">The sequence shown here is derived from an EMBL/GenBank/DDBJ whole genome shotgun (WGS) entry which is preliminary data.</text>
</comment>
<dbReference type="GO" id="GO:0071897">
    <property type="term" value="P:DNA biosynthetic process"/>
    <property type="evidence" value="ECO:0007669"/>
    <property type="project" value="UniProtKB-ARBA"/>
</dbReference>